<dbReference type="Proteomes" id="UP000216429">
    <property type="component" value="Unassembled WGS sequence"/>
</dbReference>
<dbReference type="PIRSF" id="PIRSF017082">
    <property type="entry name" value="YflP"/>
    <property type="match status" value="1"/>
</dbReference>
<sequence length="327" mass="33956">MRTTIQLACVLASCVALTVAGGAAQAGTYPEKPIRLIVPYVAGGAADITARVMAAHMTKDLGATVVVENKPGANGMIGTDLVAKSAPDGYTLLLDASGPLVVNPSLYAKTPYDPVKDFAPISQITSYQYVLVVPEASKIQGLPDLIAAAKQAPGAVTYGSAGIGAGGHLAGELFAVQTGTQLSHIPYKGNAQALTDVLGGQLTFTFDTVVTATPHIRSGKLRGYAVSGPRRAPGLPDIPTLQELGYKDFEVTQFQGLLAPAGTDPAIIARLHKAVQKAAHDPEVVFKLATEGGNEMVAGTPEAFAVQIDEDLARYRKLIKDANVKAD</sequence>
<accession>A0A261VMQ0</accession>
<dbReference type="Gene3D" id="3.40.190.10">
    <property type="entry name" value="Periplasmic binding protein-like II"/>
    <property type="match status" value="1"/>
</dbReference>
<keyword evidence="2" id="KW-0732">Signal</keyword>
<gene>
    <name evidence="3" type="ORF">CAL22_10470</name>
</gene>
<dbReference type="RefSeq" id="WP_094812869.1">
    <property type="nucleotide sequence ID" value="NZ_NEVU01000002.1"/>
</dbReference>
<dbReference type="InterPro" id="IPR042100">
    <property type="entry name" value="Bug_dom1"/>
</dbReference>
<evidence type="ECO:0000313" key="3">
    <source>
        <dbReference type="EMBL" id="OZI74850.1"/>
    </source>
</evidence>
<feature type="chain" id="PRO_5012153221" evidence="2">
    <location>
        <begin position="27"/>
        <end position="327"/>
    </location>
</feature>
<dbReference type="PANTHER" id="PTHR42928">
    <property type="entry name" value="TRICARBOXYLATE-BINDING PROTEIN"/>
    <property type="match status" value="1"/>
</dbReference>
<comment type="similarity">
    <text evidence="1">Belongs to the UPF0065 (bug) family.</text>
</comment>
<dbReference type="AlphaFoldDB" id="A0A261VMQ0"/>
<protein>
    <submittedName>
        <fullName evidence="3">ABC transporter substrate-binding protein</fullName>
    </submittedName>
</protein>
<dbReference type="InterPro" id="IPR005064">
    <property type="entry name" value="BUG"/>
</dbReference>
<dbReference type="EMBL" id="NEVU01000002">
    <property type="protein sequence ID" value="OZI74850.1"/>
    <property type="molecule type" value="Genomic_DNA"/>
</dbReference>
<evidence type="ECO:0000256" key="1">
    <source>
        <dbReference type="ARBA" id="ARBA00006987"/>
    </source>
</evidence>
<keyword evidence="4" id="KW-1185">Reference proteome</keyword>
<comment type="caution">
    <text evidence="3">The sequence shown here is derived from an EMBL/GenBank/DDBJ whole genome shotgun (WGS) entry which is preliminary data.</text>
</comment>
<evidence type="ECO:0000313" key="4">
    <source>
        <dbReference type="Proteomes" id="UP000216429"/>
    </source>
</evidence>
<dbReference type="PANTHER" id="PTHR42928:SF5">
    <property type="entry name" value="BLR1237 PROTEIN"/>
    <property type="match status" value="1"/>
</dbReference>
<organism evidence="3 4">
    <name type="scientific">Bordetella genomosp. 12</name>
    <dbReference type="NCBI Taxonomy" id="463035"/>
    <lineage>
        <taxon>Bacteria</taxon>
        <taxon>Pseudomonadati</taxon>
        <taxon>Pseudomonadota</taxon>
        <taxon>Betaproteobacteria</taxon>
        <taxon>Burkholderiales</taxon>
        <taxon>Alcaligenaceae</taxon>
        <taxon>Bordetella</taxon>
    </lineage>
</organism>
<evidence type="ECO:0000256" key="2">
    <source>
        <dbReference type="SAM" id="SignalP"/>
    </source>
</evidence>
<reference evidence="4" key="1">
    <citation type="submission" date="2017-05" db="EMBL/GenBank/DDBJ databases">
        <title>Complete and WGS of Bordetella genogroups.</title>
        <authorList>
            <person name="Spilker T."/>
            <person name="Lipuma J."/>
        </authorList>
    </citation>
    <scope>NUCLEOTIDE SEQUENCE [LARGE SCALE GENOMIC DNA]</scope>
    <source>
        <strain evidence="4">AU6712</strain>
    </source>
</reference>
<dbReference type="Pfam" id="PF03401">
    <property type="entry name" value="TctC"/>
    <property type="match status" value="1"/>
</dbReference>
<dbReference type="SUPFAM" id="SSF53850">
    <property type="entry name" value="Periplasmic binding protein-like II"/>
    <property type="match status" value="1"/>
</dbReference>
<feature type="signal peptide" evidence="2">
    <location>
        <begin position="1"/>
        <end position="26"/>
    </location>
</feature>
<proteinExistence type="inferred from homology"/>
<name>A0A261VMQ0_9BORD</name>
<dbReference type="CDD" id="cd07012">
    <property type="entry name" value="PBP2_Bug_TTT"/>
    <property type="match status" value="1"/>
</dbReference>
<dbReference type="Gene3D" id="3.40.190.150">
    <property type="entry name" value="Bordetella uptake gene, domain 1"/>
    <property type="match status" value="1"/>
</dbReference>
<dbReference type="OrthoDB" id="9126343at2"/>